<keyword evidence="2 10" id="KW-0812">Transmembrane</keyword>
<keyword evidence="5 10" id="KW-1133">Transmembrane helix</keyword>
<feature type="region of interest" description="Disordered" evidence="9">
    <location>
        <begin position="220"/>
        <end position="259"/>
    </location>
</feature>
<keyword evidence="6 10" id="KW-0472">Membrane</keyword>
<evidence type="ECO:0000256" key="8">
    <source>
        <dbReference type="ARBA" id="ARBA00038311"/>
    </source>
</evidence>
<comment type="function">
    <text evidence="7">Is probably involved in a pathway contributing to genomic integrity.</text>
</comment>
<name>A0A448YRK5_BRENA</name>
<evidence type="ECO:0000256" key="1">
    <source>
        <dbReference type="ARBA" id="ARBA00004115"/>
    </source>
</evidence>
<evidence type="ECO:0000256" key="3">
    <source>
        <dbReference type="ARBA" id="ARBA00022729"/>
    </source>
</evidence>
<evidence type="ECO:0000313" key="12">
    <source>
        <dbReference type="EMBL" id="VEU23536.1"/>
    </source>
</evidence>
<evidence type="ECO:0000256" key="10">
    <source>
        <dbReference type="SAM" id="Phobius"/>
    </source>
</evidence>
<evidence type="ECO:0000256" key="11">
    <source>
        <dbReference type="SAM" id="SignalP"/>
    </source>
</evidence>
<dbReference type="InParanoid" id="A0A448YRK5"/>
<comment type="subcellular location">
    <subcellularLocation>
        <location evidence="1">Endoplasmic reticulum membrane</location>
        <topology evidence="1">Single-pass type I membrane protein</topology>
    </subcellularLocation>
</comment>
<proteinExistence type="inferred from homology"/>
<accession>A0A448YRK5</accession>
<dbReference type="PANTHER" id="PTHR12924:SF0">
    <property type="entry name" value="TRANSLOCON-ASSOCIATED PROTEIN SUBUNIT ALPHA"/>
    <property type="match status" value="1"/>
</dbReference>
<dbReference type="OrthoDB" id="1926781at2759"/>
<reference evidence="12 13" key="1">
    <citation type="submission" date="2018-12" db="EMBL/GenBank/DDBJ databases">
        <authorList>
            <person name="Tiukova I."/>
            <person name="Dainat J."/>
        </authorList>
    </citation>
    <scope>NUCLEOTIDE SEQUENCE [LARGE SCALE GENOMIC DNA]</scope>
</reference>
<sequence>MKFSRIALALTSVLSYAVTVSGEAEDAEVPQNAIPADGFEPTTEKPFNFRVEYLVKGKQDAPSEDTVLAVNGETIALNYQFHSGEEEDCSIVGVGGKLISPVTGELKANITANQIGPLSVSNNETVNFIQNVGIDVSPDTYLLVPAIYIVYQQQFMVLGARNQLVQVDDPKISFFNPKLILSELALLATVAGLVYVIYVTVGKDYLKGVLPAALKTPIEKPSTAAAKKSTASTTSSGFDKEWLPETHLKAASRRTRRTK</sequence>
<feature type="transmembrane region" description="Helical" evidence="10">
    <location>
        <begin position="179"/>
        <end position="201"/>
    </location>
</feature>
<protein>
    <submittedName>
        <fullName evidence="12">DEKNAAC104605</fullName>
    </submittedName>
</protein>
<dbReference type="AlphaFoldDB" id="A0A448YRK5"/>
<feature type="compositionally biased region" description="Basic residues" evidence="9">
    <location>
        <begin position="250"/>
        <end position="259"/>
    </location>
</feature>
<evidence type="ECO:0000256" key="2">
    <source>
        <dbReference type="ARBA" id="ARBA00022692"/>
    </source>
</evidence>
<evidence type="ECO:0000256" key="9">
    <source>
        <dbReference type="SAM" id="MobiDB-lite"/>
    </source>
</evidence>
<evidence type="ECO:0000256" key="5">
    <source>
        <dbReference type="ARBA" id="ARBA00022989"/>
    </source>
</evidence>
<dbReference type="Proteomes" id="UP000290900">
    <property type="component" value="Unassembled WGS sequence"/>
</dbReference>
<dbReference type="InterPro" id="IPR005595">
    <property type="entry name" value="TRAP_alpha"/>
</dbReference>
<evidence type="ECO:0000256" key="6">
    <source>
        <dbReference type="ARBA" id="ARBA00023136"/>
    </source>
</evidence>
<dbReference type="Pfam" id="PF03896">
    <property type="entry name" value="TRAP_alpha"/>
    <property type="match status" value="1"/>
</dbReference>
<evidence type="ECO:0000313" key="13">
    <source>
        <dbReference type="Proteomes" id="UP000290900"/>
    </source>
</evidence>
<keyword evidence="4" id="KW-0256">Endoplasmic reticulum</keyword>
<feature type="compositionally biased region" description="Basic and acidic residues" evidence="9">
    <location>
        <begin position="238"/>
        <end position="248"/>
    </location>
</feature>
<dbReference type="FunCoup" id="A0A448YRK5">
    <property type="interactions" value="26"/>
</dbReference>
<keyword evidence="3 11" id="KW-0732">Signal</keyword>
<feature type="signal peptide" evidence="11">
    <location>
        <begin position="1"/>
        <end position="22"/>
    </location>
</feature>
<keyword evidence="13" id="KW-1185">Reference proteome</keyword>
<dbReference type="EMBL" id="CAACVR010000045">
    <property type="protein sequence ID" value="VEU23536.1"/>
    <property type="molecule type" value="Genomic_DNA"/>
</dbReference>
<gene>
    <name evidence="12" type="ORF">BRENAR_LOCUS4266</name>
</gene>
<dbReference type="STRING" id="13370.A0A448YRK5"/>
<dbReference type="PANTHER" id="PTHR12924">
    <property type="entry name" value="TRANSLOCON-ASSOCIATED PROTEIN, ALPHA SUBUNIT"/>
    <property type="match status" value="1"/>
</dbReference>
<comment type="similarity">
    <text evidence="8">Belongs to the IRC22 family.</text>
</comment>
<evidence type="ECO:0000256" key="7">
    <source>
        <dbReference type="ARBA" id="ARBA00037565"/>
    </source>
</evidence>
<evidence type="ECO:0000256" key="4">
    <source>
        <dbReference type="ARBA" id="ARBA00022824"/>
    </source>
</evidence>
<dbReference type="GO" id="GO:0005789">
    <property type="term" value="C:endoplasmic reticulum membrane"/>
    <property type="evidence" value="ECO:0007669"/>
    <property type="project" value="UniProtKB-SubCell"/>
</dbReference>
<feature type="chain" id="PRO_5019066060" evidence="11">
    <location>
        <begin position="23"/>
        <end position="259"/>
    </location>
</feature>
<feature type="compositionally biased region" description="Low complexity" evidence="9">
    <location>
        <begin position="222"/>
        <end position="236"/>
    </location>
</feature>
<organism evidence="12 13">
    <name type="scientific">Brettanomyces naardenensis</name>
    <name type="common">Yeast</name>
    <dbReference type="NCBI Taxonomy" id="13370"/>
    <lineage>
        <taxon>Eukaryota</taxon>
        <taxon>Fungi</taxon>
        <taxon>Dikarya</taxon>
        <taxon>Ascomycota</taxon>
        <taxon>Saccharomycotina</taxon>
        <taxon>Pichiomycetes</taxon>
        <taxon>Pichiales</taxon>
        <taxon>Pichiaceae</taxon>
        <taxon>Brettanomyces</taxon>
    </lineage>
</organism>